<protein>
    <recommendedName>
        <fullName evidence="2">CN hydrolase domain-containing protein</fullName>
    </recommendedName>
</protein>
<dbReference type="STRING" id="1284197.S8A6Z6"/>
<gene>
    <name evidence="3" type="ORF">H072_9541</name>
</gene>
<evidence type="ECO:0000259" key="2">
    <source>
        <dbReference type="PROSITE" id="PS50263"/>
    </source>
</evidence>
<keyword evidence="4" id="KW-1185">Reference proteome</keyword>
<dbReference type="Gene3D" id="3.60.110.10">
    <property type="entry name" value="Carbon-nitrogen hydrolase"/>
    <property type="match status" value="1"/>
</dbReference>
<accession>S8A6Z6</accession>
<evidence type="ECO:0000313" key="3">
    <source>
        <dbReference type="EMBL" id="EPS36881.1"/>
    </source>
</evidence>
<reference evidence="3 4" key="1">
    <citation type="journal article" date="2013" name="PLoS Genet.">
        <title>Genomic mechanisms accounting for the adaptation to parasitism in nematode-trapping fungi.</title>
        <authorList>
            <person name="Meerupati T."/>
            <person name="Andersson K.M."/>
            <person name="Friman E."/>
            <person name="Kumar D."/>
            <person name="Tunlid A."/>
            <person name="Ahren D."/>
        </authorList>
    </citation>
    <scope>NUCLEOTIDE SEQUENCE [LARGE SCALE GENOMIC DNA]</scope>
    <source>
        <strain evidence="3 4">CBS 200.50</strain>
    </source>
</reference>
<reference evidence="4" key="2">
    <citation type="submission" date="2013-04" db="EMBL/GenBank/DDBJ databases">
        <title>Genomic mechanisms accounting for the adaptation to parasitism in nematode-trapping fungi.</title>
        <authorList>
            <person name="Ahren D.G."/>
        </authorList>
    </citation>
    <scope>NUCLEOTIDE SEQUENCE [LARGE SCALE GENOMIC DNA]</scope>
    <source>
        <strain evidence="4">CBS 200.50</strain>
    </source>
</reference>
<sequence length="691" mass="77628">MPLAAAGQFRATSSISQNLRSCRNLISKTVAAGAKILFLPEASDYLPISASESLKLVKQVESNEFVLGLQESAKEHKLPICVGIHEPADGGERVKNTCVYINEEGAICQRYQKVHLFDVNIESGPVLMESRSVEPGSSITAPFDTPIGKLGMLICFDLRFPEISLQHRRLGAQVISYPSAFTVPTGNAGHWATLLRARAIETQSYVIAPALVGYHNEKRKSYGHSMIIGPWGEVLGECSGIKPSDEHDPESGEEEVCIGEIDMGVLERVRREMPLLRRTIETYMRSCSNDVEVAPKTELGVQIGLRTELNLTAINIVYKPEMATSRSQLELHLDTQVKFPQAHSHNHYKCSAMSNPSAINCQADVNAKRQKRGHSSSGALVNPLPSITDRLPPEVLMMIASSPSLAKRDKYALSRTCKSFHAATIPAIYSEFSIRTKNEVAKKGSFKTRIHLYIENACHVRRAEITSNHLIGSRIRGILPNFIGLTYLHLHLETPPPRNDHIAFLALALEMPRLKTLKVHMTFLFYRHLDPFKLENIKRVKPLPGTVVQVDLEARAAQLTTVCPLENLTLIFEHPLDRYNPQVKEDRIKLARRYSLEILNIMSIIRFGVKRLKTLNISANLCPGSLFVDSAMRLKHDWKWEMPELERIDVRVPIEQHGLLYLMEMLERPDGVGPEIYNLEDAYFWAGRVLF</sequence>
<dbReference type="SUPFAM" id="SSF56317">
    <property type="entry name" value="Carbon-nitrogen hydrolase"/>
    <property type="match status" value="1"/>
</dbReference>
<dbReference type="InterPro" id="IPR036526">
    <property type="entry name" value="C-N_Hydrolase_sf"/>
</dbReference>
<dbReference type="PANTHER" id="PTHR23088">
    <property type="entry name" value="NITRILASE-RELATED"/>
    <property type="match status" value="1"/>
</dbReference>
<dbReference type="EMBL" id="AQGS01000814">
    <property type="protein sequence ID" value="EPS36881.1"/>
    <property type="molecule type" value="Genomic_DNA"/>
</dbReference>
<dbReference type="InterPro" id="IPR045254">
    <property type="entry name" value="Nit1/2_C-N_Hydrolase"/>
</dbReference>
<comment type="caution">
    <text evidence="3">The sequence shown here is derived from an EMBL/GenBank/DDBJ whole genome shotgun (WGS) entry which is preliminary data.</text>
</comment>
<keyword evidence="1" id="KW-0378">Hydrolase</keyword>
<dbReference type="GO" id="GO:0016811">
    <property type="term" value="F:hydrolase activity, acting on carbon-nitrogen (but not peptide) bonds, in linear amides"/>
    <property type="evidence" value="ECO:0007669"/>
    <property type="project" value="InterPro"/>
</dbReference>
<dbReference type="InterPro" id="IPR003010">
    <property type="entry name" value="C-N_Hydrolase"/>
</dbReference>
<dbReference type="eggNOG" id="KOG0807">
    <property type="taxonomic scope" value="Eukaryota"/>
</dbReference>
<dbReference type="Pfam" id="PF00795">
    <property type="entry name" value="CN_hydrolase"/>
    <property type="match status" value="1"/>
</dbReference>
<dbReference type="PROSITE" id="PS50263">
    <property type="entry name" value="CN_HYDROLASE"/>
    <property type="match status" value="1"/>
</dbReference>
<name>S8A6Z6_DACHA</name>
<dbReference type="HOGENOM" id="CLU_398488_0_0_1"/>
<dbReference type="CDD" id="cd09917">
    <property type="entry name" value="F-box_SF"/>
    <property type="match status" value="1"/>
</dbReference>
<proteinExistence type="predicted"/>
<feature type="domain" description="CN hydrolase" evidence="2">
    <location>
        <begin position="2"/>
        <end position="263"/>
    </location>
</feature>
<dbReference type="AlphaFoldDB" id="S8A6Z6"/>
<dbReference type="Proteomes" id="UP000015100">
    <property type="component" value="Unassembled WGS sequence"/>
</dbReference>
<evidence type="ECO:0000313" key="4">
    <source>
        <dbReference type="Proteomes" id="UP000015100"/>
    </source>
</evidence>
<dbReference type="CDD" id="cd07572">
    <property type="entry name" value="nit"/>
    <property type="match status" value="1"/>
</dbReference>
<dbReference type="PANTHER" id="PTHR23088:SF27">
    <property type="entry name" value="DEAMINATED GLUTATHIONE AMIDASE"/>
    <property type="match status" value="1"/>
</dbReference>
<organism evidence="3 4">
    <name type="scientific">Dactylellina haptotyla (strain CBS 200.50)</name>
    <name type="common">Nematode-trapping fungus</name>
    <name type="synonym">Monacrosporium haptotylum</name>
    <dbReference type="NCBI Taxonomy" id="1284197"/>
    <lineage>
        <taxon>Eukaryota</taxon>
        <taxon>Fungi</taxon>
        <taxon>Dikarya</taxon>
        <taxon>Ascomycota</taxon>
        <taxon>Pezizomycotina</taxon>
        <taxon>Orbiliomycetes</taxon>
        <taxon>Orbiliales</taxon>
        <taxon>Orbiliaceae</taxon>
        <taxon>Dactylellina</taxon>
    </lineage>
</organism>
<dbReference type="OrthoDB" id="10250282at2759"/>
<evidence type="ECO:0000256" key="1">
    <source>
        <dbReference type="ARBA" id="ARBA00022801"/>
    </source>
</evidence>